<dbReference type="RefSeq" id="WP_221056612.1">
    <property type="nucleotide sequence ID" value="NZ_AP019781.1"/>
</dbReference>
<protein>
    <recommendedName>
        <fullName evidence="4">PEP-CTERM sorting domain-containing protein</fullName>
    </recommendedName>
</protein>
<keyword evidence="3" id="KW-1185">Reference proteome</keyword>
<accession>A0ABM7H7B3</accession>
<evidence type="ECO:0000313" key="2">
    <source>
        <dbReference type="EMBL" id="BBL68513.1"/>
    </source>
</evidence>
<evidence type="ECO:0000256" key="1">
    <source>
        <dbReference type="SAM" id="MobiDB-lite"/>
    </source>
</evidence>
<evidence type="ECO:0000313" key="3">
    <source>
        <dbReference type="Proteomes" id="UP000824969"/>
    </source>
</evidence>
<feature type="region of interest" description="Disordered" evidence="1">
    <location>
        <begin position="261"/>
        <end position="284"/>
    </location>
</feature>
<dbReference type="EMBL" id="AP019781">
    <property type="protein sequence ID" value="BBL68513.1"/>
    <property type="molecule type" value="Genomic_DNA"/>
</dbReference>
<organism evidence="2 3">
    <name type="scientific">Methanoculleus chikugoensis</name>
    <dbReference type="NCBI Taxonomy" id="118126"/>
    <lineage>
        <taxon>Archaea</taxon>
        <taxon>Methanobacteriati</taxon>
        <taxon>Methanobacteriota</taxon>
        <taxon>Stenosarchaea group</taxon>
        <taxon>Methanomicrobia</taxon>
        <taxon>Methanomicrobiales</taxon>
        <taxon>Methanomicrobiaceae</taxon>
        <taxon>Methanoculleus</taxon>
    </lineage>
</organism>
<evidence type="ECO:0008006" key="4">
    <source>
        <dbReference type="Google" id="ProtNLM"/>
    </source>
</evidence>
<dbReference type="Proteomes" id="UP000824969">
    <property type="component" value="Chromosome"/>
</dbReference>
<name>A0ABM7H7B3_9EURY</name>
<reference evidence="2 3" key="1">
    <citation type="submission" date="2019-06" db="EMBL/GenBank/DDBJ databases">
        <title>Complete genome sequence of Methanoculleus chikugoensis strain MG62.</title>
        <authorList>
            <person name="Asakawa S."/>
            <person name="Dianou D."/>
        </authorList>
    </citation>
    <scope>NUCLEOTIDE SEQUENCE [LARGE SCALE GENOMIC DNA]</scope>
    <source>
        <strain evidence="2 3">MG62</strain>
    </source>
</reference>
<proteinExistence type="predicted"/>
<feature type="compositionally biased region" description="Basic and acidic residues" evidence="1">
    <location>
        <begin position="261"/>
        <end position="274"/>
    </location>
</feature>
<dbReference type="GeneID" id="66131223"/>
<gene>
    <name evidence="2" type="ORF">MchiMG62_16940</name>
</gene>
<sequence>MRLLAGCCLLLMVCQVSAMAPPAWAEPGTKVTYQAALTPYYAIDPDDPMDQWVHHEGTGVFGYLTDTITAGDAAGGYSGDSVVVSGIDGGTLYTGSWSYLPGDPGMGLVPFWVDLDSPAFSPEFMVLEGPLELAGTEWDAQAYYYANLGTSFDIRYVVDKESGLVLIKNAGLTGANNQMQREIYILQSLETGYPGSGMPENDTFPIIWNSTHPERGMPENATRPITWGLRHPGSGMPENITRPIDEMVGNSGWAMRHLGEETPPLHHASHDGAEHPYNPGGDGN</sequence>